<evidence type="ECO:0000256" key="2">
    <source>
        <dbReference type="SAM" id="MobiDB-lite"/>
    </source>
</evidence>
<dbReference type="Proteomes" id="UP000695264">
    <property type="component" value="Unassembled WGS sequence"/>
</dbReference>
<dbReference type="InterPro" id="IPR016162">
    <property type="entry name" value="Ald_DH_N"/>
</dbReference>
<comment type="caution">
    <text evidence="4">The sequence shown here is derived from an EMBL/GenBank/DDBJ whole genome shotgun (WGS) entry which is preliminary data.</text>
</comment>
<evidence type="ECO:0000313" key="4">
    <source>
        <dbReference type="EMBL" id="NJQ00612.1"/>
    </source>
</evidence>
<sequence length="335" mass="34294">MSELTEPTGKTGPPASPASPASPSSPSAPGSPASRADEVPGSPGGGAAARLSVLKTYKLFVGGKFPRSESGRVYEVSDSTGAWLANAPRSSRKDARDAVVAARKAFPGWSGATAYNRGQILYRIAEMLEGRREQFTTEVAAAEGLDRAGAAAQVDAAIDRWVWYAGWSDKIAQVVGGANPVAGPYFNLSSPEPTGVVAVLAPGDSSFLGLVSVIAPVIVTGNTAVVVAAERTPLPALSLGEVLATSDLPGGVVNLLSGGTAEIAAPLAAHQDVNAIDLAGAATDETLAKELETAAADNLKRVLRPSATTDWTTGPGTERMLAFLETKTVWHPIGI</sequence>
<reference evidence="4 5" key="1">
    <citation type="submission" date="2020-03" db="EMBL/GenBank/DDBJ databases">
        <title>WGS of actinomycetes isolated from Thailand.</title>
        <authorList>
            <person name="Thawai C."/>
        </authorList>
    </citation>
    <scope>NUCLEOTIDE SEQUENCE [LARGE SCALE GENOMIC DNA]</scope>
    <source>
        <strain evidence="4 5">PLAI 1-29</strain>
    </source>
</reference>
<dbReference type="Gene3D" id="3.40.605.10">
    <property type="entry name" value="Aldehyde Dehydrogenase, Chain A, domain 1"/>
    <property type="match status" value="1"/>
</dbReference>
<evidence type="ECO:0000313" key="5">
    <source>
        <dbReference type="Proteomes" id="UP000695264"/>
    </source>
</evidence>
<proteinExistence type="predicted"/>
<dbReference type="Pfam" id="PF00171">
    <property type="entry name" value="Aldedh"/>
    <property type="match status" value="1"/>
</dbReference>
<dbReference type="EMBL" id="JAATEN010000005">
    <property type="protein sequence ID" value="NJQ00612.1"/>
    <property type="molecule type" value="Genomic_DNA"/>
</dbReference>
<gene>
    <name evidence="4" type="ORF">HCK00_08680</name>
</gene>
<dbReference type="RefSeq" id="WP_168101215.1">
    <property type="nucleotide sequence ID" value="NZ_JAATEN010000005.1"/>
</dbReference>
<dbReference type="PANTHER" id="PTHR11699">
    <property type="entry name" value="ALDEHYDE DEHYDROGENASE-RELATED"/>
    <property type="match status" value="1"/>
</dbReference>
<evidence type="ECO:0000256" key="1">
    <source>
        <dbReference type="ARBA" id="ARBA00023002"/>
    </source>
</evidence>
<name>A0ABX1BYM8_9ACTN</name>
<keyword evidence="5" id="KW-1185">Reference proteome</keyword>
<dbReference type="InterPro" id="IPR015590">
    <property type="entry name" value="Aldehyde_DH_dom"/>
</dbReference>
<dbReference type="InterPro" id="IPR016161">
    <property type="entry name" value="Ald_DH/histidinol_DH"/>
</dbReference>
<feature type="domain" description="Aldehyde dehydrogenase" evidence="3">
    <location>
        <begin position="69"/>
        <end position="302"/>
    </location>
</feature>
<protein>
    <submittedName>
        <fullName evidence="4">Aldehyde dehydrogenase</fullName>
    </submittedName>
</protein>
<feature type="compositionally biased region" description="Low complexity" evidence="2">
    <location>
        <begin position="18"/>
        <end position="34"/>
    </location>
</feature>
<evidence type="ECO:0000259" key="3">
    <source>
        <dbReference type="Pfam" id="PF00171"/>
    </source>
</evidence>
<feature type="region of interest" description="Disordered" evidence="2">
    <location>
        <begin position="1"/>
        <end position="47"/>
    </location>
</feature>
<dbReference type="SUPFAM" id="SSF53720">
    <property type="entry name" value="ALDH-like"/>
    <property type="match status" value="1"/>
</dbReference>
<keyword evidence="1" id="KW-0560">Oxidoreductase</keyword>
<accession>A0ABX1BYM8</accession>
<organism evidence="4 5">
    <name type="scientific">Streptomyces zingiberis</name>
    <dbReference type="NCBI Taxonomy" id="2053010"/>
    <lineage>
        <taxon>Bacteria</taxon>
        <taxon>Bacillati</taxon>
        <taxon>Actinomycetota</taxon>
        <taxon>Actinomycetes</taxon>
        <taxon>Kitasatosporales</taxon>
        <taxon>Streptomycetaceae</taxon>
        <taxon>Streptomyces</taxon>
    </lineage>
</organism>